<evidence type="ECO:0000256" key="1">
    <source>
        <dbReference type="ARBA" id="ARBA00022670"/>
    </source>
</evidence>
<evidence type="ECO:0000313" key="8">
    <source>
        <dbReference type="Proteomes" id="UP001595828"/>
    </source>
</evidence>
<evidence type="ECO:0000256" key="4">
    <source>
        <dbReference type="SAM" id="SignalP"/>
    </source>
</evidence>
<evidence type="ECO:0000259" key="6">
    <source>
        <dbReference type="Pfam" id="PF02897"/>
    </source>
</evidence>
<dbReference type="Proteomes" id="UP001595828">
    <property type="component" value="Unassembled WGS sequence"/>
</dbReference>
<accession>A0ABV8RSF9</accession>
<keyword evidence="2" id="KW-0378">Hydrolase</keyword>
<dbReference type="Gene3D" id="2.130.10.120">
    <property type="entry name" value="Prolyl oligopeptidase, N-terminal domain"/>
    <property type="match status" value="1"/>
</dbReference>
<gene>
    <name evidence="7" type="ORF">ACFO0A_13505</name>
</gene>
<dbReference type="SUPFAM" id="SSF50993">
    <property type="entry name" value="Peptidase/esterase 'gauge' domain"/>
    <property type="match status" value="1"/>
</dbReference>
<keyword evidence="4" id="KW-0732">Signal</keyword>
<organism evidence="7 8">
    <name type="scientific">Novosphingobium tardum</name>
    <dbReference type="NCBI Taxonomy" id="1538021"/>
    <lineage>
        <taxon>Bacteria</taxon>
        <taxon>Pseudomonadati</taxon>
        <taxon>Pseudomonadota</taxon>
        <taxon>Alphaproteobacteria</taxon>
        <taxon>Sphingomonadales</taxon>
        <taxon>Sphingomonadaceae</taxon>
        <taxon>Novosphingobium</taxon>
    </lineage>
</organism>
<evidence type="ECO:0000256" key="3">
    <source>
        <dbReference type="ARBA" id="ARBA00022825"/>
    </source>
</evidence>
<keyword evidence="1" id="KW-0645">Protease</keyword>
<dbReference type="PANTHER" id="PTHR42881">
    <property type="entry name" value="PROLYL ENDOPEPTIDASE"/>
    <property type="match status" value="1"/>
</dbReference>
<evidence type="ECO:0000313" key="7">
    <source>
        <dbReference type="EMBL" id="MFC4296072.1"/>
    </source>
</evidence>
<feature type="domain" description="Peptidase S9 prolyl oligopeptidase catalytic" evidence="5">
    <location>
        <begin position="499"/>
        <end position="701"/>
    </location>
</feature>
<sequence>MRPILAALLASAVAVPLTANAQTTASADATDPYIWLEEFTSPRAMAWVEEHNAVTVKRLEADARYHTLYNEALAIAGAKDRIPTPSFLNGAIYNFWQDPEHLRGVWRKTTLADYGTAAPNWTTVLDIDALGKAEGKSWVYKGAQCLEPEQRLCLISLSDGGEDAVEVREFDLATGKFVPGGFHLPRGKHDFTWEDKDHLLVSTDWTPEDVTTSGYAYIVKRVTRGQPLAQAKELFRGEKSDVAAGPTVLRDSQGHTLPLIVRSTDFFHSLTYLVTPTGVKQIAIPQKAQVAELVGGRAIVRLDEDWTAAGPAFRQGSVADLDLAALKADPAKLKPSLVWAPGPRDSLESITSTRNRLLLATLDNVRGRALAFAPKKGGGWTQTRMALPDNLTVGFGSTDEKSDLAFVNTAGFLSPNALYLADAGTGTLKQVKTLPAKFEAANHVVEQLEATSTDGTKIPYFVVHRKDIAYDGTTPTILNAYGGFQASSTPSYAATTGKLWLERGGAFVLANIRGGGEFGPAWHEAGLGVKRQIIYDDFAAVAKDLIARRITSPRRLGIQGGSNGGLLMGVEFIQHPELWNAVNIQVPLLDMIRISKIAAGASWQGEYGDVNADPAVRAFWQKLSPYQNLKRGVKYPEPFIFTTTKDDRVGPQHARKFAARMEEYGLPFYYYENTEGGHGAGADLKQAARTNALTMTYFIKKLMD</sequence>
<dbReference type="Pfam" id="PF00326">
    <property type="entry name" value="Peptidase_S9"/>
    <property type="match status" value="1"/>
</dbReference>
<dbReference type="SUPFAM" id="SSF53474">
    <property type="entry name" value="alpha/beta-Hydrolases"/>
    <property type="match status" value="1"/>
</dbReference>
<dbReference type="InterPro" id="IPR051167">
    <property type="entry name" value="Prolyl_oligopep/macrocyclase"/>
</dbReference>
<protein>
    <submittedName>
        <fullName evidence="7">Prolyl oligopeptidase family protein</fullName>
    </submittedName>
</protein>
<keyword evidence="3" id="KW-0720">Serine protease</keyword>
<feature type="domain" description="Peptidase S9A N-terminal" evidence="6">
    <location>
        <begin position="24"/>
        <end position="432"/>
    </location>
</feature>
<feature type="signal peptide" evidence="4">
    <location>
        <begin position="1"/>
        <end position="21"/>
    </location>
</feature>
<comment type="caution">
    <text evidence="7">The sequence shown here is derived from an EMBL/GenBank/DDBJ whole genome shotgun (WGS) entry which is preliminary data.</text>
</comment>
<keyword evidence="8" id="KW-1185">Reference proteome</keyword>
<reference evidence="8" key="1">
    <citation type="journal article" date="2019" name="Int. J. Syst. Evol. Microbiol.">
        <title>The Global Catalogue of Microorganisms (GCM) 10K type strain sequencing project: providing services to taxonomists for standard genome sequencing and annotation.</title>
        <authorList>
            <consortium name="The Broad Institute Genomics Platform"/>
            <consortium name="The Broad Institute Genome Sequencing Center for Infectious Disease"/>
            <person name="Wu L."/>
            <person name="Ma J."/>
        </authorList>
    </citation>
    <scope>NUCLEOTIDE SEQUENCE [LARGE SCALE GENOMIC DNA]</scope>
    <source>
        <strain evidence="8">CGMCC 1.12989</strain>
    </source>
</reference>
<evidence type="ECO:0000256" key="2">
    <source>
        <dbReference type="ARBA" id="ARBA00022801"/>
    </source>
</evidence>
<name>A0ABV8RSF9_9SPHN</name>
<dbReference type="InterPro" id="IPR001375">
    <property type="entry name" value="Peptidase_S9_cat"/>
</dbReference>
<dbReference type="EMBL" id="JBHSDR010000006">
    <property type="protein sequence ID" value="MFC4296072.1"/>
    <property type="molecule type" value="Genomic_DNA"/>
</dbReference>
<evidence type="ECO:0000259" key="5">
    <source>
        <dbReference type="Pfam" id="PF00326"/>
    </source>
</evidence>
<dbReference type="PRINTS" id="PR00862">
    <property type="entry name" value="PROLIGOPTASE"/>
</dbReference>
<dbReference type="PANTHER" id="PTHR42881:SF13">
    <property type="entry name" value="PROLYL ENDOPEPTIDASE"/>
    <property type="match status" value="1"/>
</dbReference>
<feature type="chain" id="PRO_5046320504" evidence="4">
    <location>
        <begin position="22"/>
        <end position="704"/>
    </location>
</feature>
<proteinExistence type="predicted"/>
<dbReference type="InterPro" id="IPR002470">
    <property type="entry name" value="Peptidase_S9A"/>
</dbReference>
<dbReference type="InterPro" id="IPR029058">
    <property type="entry name" value="AB_hydrolase_fold"/>
</dbReference>
<dbReference type="InterPro" id="IPR023302">
    <property type="entry name" value="Pept_S9A_N"/>
</dbReference>
<dbReference type="Gene3D" id="3.40.50.1820">
    <property type="entry name" value="alpha/beta hydrolase"/>
    <property type="match status" value="1"/>
</dbReference>
<dbReference type="RefSeq" id="WP_379539524.1">
    <property type="nucleotide sequence ID" value="NZ_JBHSDR010000006.1"/>
</dbReference>
<dbReference type="Pfam" id="PF02897">
    <property type="entry name" value="Peptidase_S9_N"/>
    <property type="match status" value="1"/>
</dbReference>